<dbReference type="KEGG" id="agi:FSB73_22395"/>
<evidence type="ECO:0000313" key="2">
    <source>
        <dbReference type="EMBL" id="QEC74009.1"/>
    </source>
</evidence>
<name>A0A5B8VRE8_9BACT</name>
<evidence type="ECO:0000259" key="1">
    <source>
        <dbReference type="Pfam" id="PF14322"/>
    </source>
</evidence>
<gene>
    <name evidence="2" type="ORF">FSB73_22395</name>
</gene>
<organism evidence="2 3">
    <name type="scientific">Arachidicoccus ginsenosidivorans</name>
    <dbReference type="NCBI Taxonomy" id="496057"/>
    <lineage>
        <taxon>Bacteria</taxon>
        <taxon>Pseudomonadati</taxon>
        <taxon>Bacteroidota</taxon>
        <taxon>Chitinophagia</taxon>
        <taxon>Chitinophagales</taxon>
        <taxon>Chitinophagaceae</taxon>
        <taxon>Arachidicoccus</taxon>
    </lineage>
</organism>
<dbReference type="InterPro" id="IPR011990">
    <property type="entry name" value="TPR-like_helical_dom_sf"/>
</dbReference>
<accession>A0A5B8VRE8</accession>
<dbReference type="Pfam" id="PF14322">
    <property type="entry name" value="SusD-like_3"/>
    <property type="match status" value="1"/>
</dbReference>
<evidence type="ECO:0000313" key="3">
    <source>
        <dbReference type="Proteomes" id="UP000321291"/>
    </source>
</evidence>
<dbReference type="Proteomes" id="UP000321291">
    <property type="component" value="Chromosome"/>
</dbReference>
<dbReference type="InterPro" id="IPR033985">
    <property type="entry name" value="SusD-like_N"/>
</dbReference>
<proteinExistence type="predicted"/>
<dbReference type="Gene3D" id="1.25.40.390">
    <property type="match status" value="1"/>
</dbReference>
<sequence>MMTMENICTYRRVFHLSSLLALLSMLGSCKKLIEIPVNPPTSVIREQIFKDSATTLSAVAGVYSLTPGGAGLPYQDGTFTISTSLSGHEIAYTGSTEEFSQFFTYNVTPVNAVLNGIWQAHYTEIYQVNDILENIKDNGYLSTSFIRQITGEMKFVRAFCYFNLVNLFGGVPLVTTTDYQTNARLPRAQSEAVYAQILADLGDAVQLLPPAYPSPGHLRPNLYTAIALQAKVNLFLGKWQQAYNEADSVIRSGDFSLVTNLNDVFLDNSKEAIWQVPVLNTFQGSMEASYFLPNSTTVAPNFVITDSLLNQFEPGDRRLSAWTGVNVIGGQNVYYPAKYKDKQQTTPRQITCF</sequence>
<reference evidence="2 3" key="1">
    <citation type="journal article" date="2017" name="Int. J. Syst. Evol. Microbiol.">
        <title>Arachidicoccus ginsenosidivorans sp. nov., with ginsenoside-converting activity isolated from ginseng cultivating soil.</title>
        <authorList>
            <person name="Siddiqi M.Z."/>
            <person name="Aslam Z."/>
            <person name="Im W.T."/>
        </authorList>
    </citation>
    <scope>NUCLEOTIDE SEQUENCE [LARGE SCALE GENOMIC DNA]</scope>
    <source>
        <strain evidence="2 3">Gsoil 809</strain>
    </source>
</reference>
<dbReference type="SUPFAM" id="SSF48452">
    <property type="entry name" value="TPR-like"/>
    <property type="match status" value="1"/>
</dbReference>
<dbReference type="EMBL" id="CP042434">
    <property type="protein sequence ID" value="QEC74009.1"/>
    <property type="molecule type" value="Genomic_DNA"/>
</dbReference>
<protein>
    <submittedName>
        <fullName evidence="2">RagB/SusD family nutrient uptake outer membrane protein</fullName>
    </submittedName>
</protein>
<dbReference type="OrthoDB" id="625727at2"/>
<keyword evidence="3" id="KW-1185">Reference proteome</keyword>
<dbReference type="RefSeq" id="WP_146787526.1">
    <property type="nucleotide sequence ID" value="NZ_CP042434.1"/>
</dbReference>
<dbReference type="AlphaFoldDB" id="A0A5B8VRE8"/>
<feature type="domain" description="SusD-like N-terminal" evidence="1">
    <location>
        <begin position="98"/>
        <end position="234"/>
    </location>
</feature>